<feature type="region of interest" description="Disordered" evidence="1">
    <location>
        <begin position="182"/>
        <end position="206"/>
    </location>
</feature>
<feature type="transmembrane region" description="Helical" evidence="2">
    <location>
        <begin position="224"/>
        <end position="247"/>
    </location>
</feature>
<evidence type="ECO:0000256" key="1">
    <source>
        <dbReference type="SAM" id="MobiDB-lite"/>
    </source>
</evidence>
<dbReference type="AlphaFoldDB" id="A0A9W9AQS5"/>
<comment type="caution">
    <text evidence="3">The sequence shown here is derived from an EMBL/GenBank/DDBJ whole genome shotgun (WGS) entry which is preliminary data.</text>
</comment>
<dbReference type="OrthoDB" id="3007005at2759"/>
<protein>
    <recommendedName>
        <fullName evidence="5">Transmembrane protein</fullName>
    </recommendedName>
</protein>
<name>A0A9W9AQS5_9AGAR</name>
<dbReference type="Proteomes" id="UP001150266">
    <property type="component" value="Unassembled WGS sequence"/>
</dbReference>
<sequence>MIFLAVVDRKQVTIIAFYMLKYFDLGQEFPRTPSLDYCVLLSSFFTILLYGPLESTCLTFNVSSPILSQATLTVGFVRINADPMEWNVQAVGTYAPANFSFSVIAQAHNQSQLSGDVTLLRWNFDINVTLQAWSQDQTSNQNSGQNSGQNSCQNSCQNSEFKPLGNKTTSFLLPALSNPSITATSAPSSKPNGSSSSTSSSLSSSSLGSQILRGVSTTQTHKDVIIGAVMGSFAFALISAVALVILVRRSRRQRTSPSEFMRDKMVRVPDLYQGDGAQHDIAH</sequence>
<feature type="region of interest" description="Disordered" evidence="1">
    <location>
        <begin position="137"/>
        <end position="156"/>
    </location>
</feature>
<keyword evidence="4" id="KW-1185">Reference proteome</keyword>
<evidence type="ECO:0000313" key="3">
    <source>
        <dbReference type="EMBL" id="KAJ4488058.1"/>
    </source>
</evidence>
<keyword evidence="2" id="KW-0812">Transmembrane</keyword>
<evidence type="ECO:0000256" key="2">
    <source>
        <dbReference type="SAM" id="Phobius"/>
    </source>
</evidence>
<feature type="compositionally biased region" description="Low complexity" evidence="1">
    <location>
        <begin position="184"/>
        <end position="206"/>
    </location>
</feature>
<keyword evidence="2" id="KW-1133">Transmembrane helix</keyword>
<proteinExistence type="predicted"/>
<gene>
    <name evidence="3" type="ORF">J3R30DRAFT_3730045</name>
</gene>
<evidence type="ECO:0000313" key="4">
    <source>
        <dbReference type="Proteomes" id="UP001150266"/>
    </source>
</evidence>
<dbReference type="EMBL" id="JAOTPV010000002">
    <property type="protein sequence ID" value="KAJ4488058.1"/>
    <property type="molecule type" value="Genomic_DNA"/>
</dbReference>
<organism evidence="3 4">
    <name type="scientific">Lentinula aciculospora</name>
    <dbReference type="NCBI Taxonomy" id="153920"/>
    <lineage>
        <taxon>Eukaryota</taxon>
        <taxon>Fungi</taxon>
        <taxon>Dikarya</taxon>
        <taxon>Basidiomycota</taxon>
        <taxon>Agaricomycotina</taxon>
        <taxon>Agaricomycetes</taxon>
        <taxon>Agaricomycetidae</taxon>
        <taxon>Agaricales</taxon>
        <taxon>Marasmiineae</taxon>
        <taxon>Omphalotaceae</taxon>
        <taxon>Lentinula</taxon>
    </lineage>
</organism>
<accession>A0A9W9AQS5</accession>
<evidence type="ECO:0008006" key="5">
    <source>
        <dbReference type="Google" id="ProtNLM"/>
    </source>
</evidence>
<keyword evidence="2" id="KW-0472">Membrane</keyword>
<reference evidence="3" key="1">
    <citation type="submission" date="2022-08" db="EMBL/GenBank/DDBJ databases">
        <title>A Global Phylogenomic Analysis of the Shiitake Genus Lentinula.</title>
        <authorList>
            <consortium name="DOE Joint Genome Institute"/>
            <person name="Sierra-Patev S."/>
            <person name="Min B."/>
            <person name="Naranjo-Ortiz M."/>
            <person name="Looney B."/>
            <person name="Konkel Z."/>
            <person name="Slot J.C."/>
            <person name="Sakamoto Y."/>
            <person name="Steenwyk J.L."/>
            <person name="Rokas A."/>
            <person name="Carro J."/>
            <person name="Camarero S."/>
            <person name="Ferreira P."/>
            <person name="Molpeceres G."/>
            <person name="Ruiz-Duenas F.J."/>
            <person name="Serrano A."/>
            <person name="Henrissat B."/>
            <person name="Drula E."/>
            <person name="Hughes K.W."/>
            <person name="Mata J.L."/>
            <person name="Ishikawa N.K."/>
            <person name="Vargas-Isla R."/>
            <person name="Ushijima S."/>
            <person name="Smith C.A."/>
            <person name="Ahrendt S."/>
            <person name="Andreopoulos W."/>
            <person name="He G."/>
            <person name="Labutti K."/>
            <person name="Lipzen A."/>
            <person name="Ng V."/>
            <person name="Riley R."/>
            <person name="Sandor L."/>
            <person name="Barry K."/>
            <person name="Martinez A.T."/>
            <person name="Xiao Y."/>
            <person name="Gibbons J.G."/>
            <person name="Terashima K."/>
            <person name="Grigoriev I.V."/>
            <person name="Hibbett D.S."/>
        </authorList>
    </citation>
    <scope>NUCLEOTIDE SEQUENCE</scope>
    <source>
        <strain evidence="3">JLM2183</strain>
    </source>
</reference>